<sequence>MRNFMLEKRWDGGVGDRKGMNKMSWFIQNVANTKNNTAARPLYDKMQVRLRVSPGIVLMLEQSKMGTIRQTLMAEGRIVPVKGGTRFLTEDTYHKELLRKSLKYLKENSMEVEAGGIIKRSLGPAGSAKVAEVLGKEVGSTGQAQAAIRLEDELTPEPEGNAGSEDEYEMLQERETPEQGGQSTGRRERRGFNSLFSPTPPTEVKPNHPSQQPTGFPAIGARPQAPTPSQSVVRSPATRTGVSFSTQIPRTQAKPSAPASKRSTPAPRHRTGATSNQMEESVDDDFAIIERLIDLQNATRHQTRQQTTRADQTEPKTIPDVRKHAHPCNPRAQLADSSAFAAGTTTTIFEKKFTKAYTLQSNMSGI</sequence>
<proteinExistence type="predicted"/>
<feature type="region of interest" description="Disordered" evidence="1">
    <location>
        <begin position="147"/>
        <end position="280"/>
    </location>
</feature>
<organism evidence="2 3">
    <name type="scientific">Ascobolus immersus RN42</name>
    <dbReference type="NCBI Taxonomy" id="1160509"/>
    <lineage>
        <taxon>Eukaryota</taxon>
        <taxon>Fungi</taxon>
        <taxon>Dikarya</taxon>
        <taxon>Ascomycota</taxon>
        <taxon>Pezizomycotina</taxon>
        <taxon>Pezizomycetes</taxon>
        <taxon>Pezizales</taxon>
        <taxon>Ascobolaceae</taxon>
        <taxon>Ascobolus</taxon>
    </lineage>
</organism>
<protein>
    <submittedName>
        <fullName evidence="2">Uncharacterized protein</fullName>
    </submittedName>
</protein>
<feature type="compositionally biased region" description="Polar residues" evidence="1">
    <location>
        <begin position="227"/>
        <end position="254"/>
    </location>
</feature>
<accession>A0A3N4IGC6</accession>
<evidence type="ECO:0000313" key="2">
    <source>
        <dbReference type="EMBL" id="RPA84869.1"/>
    </source>
</evidence>
<gene>
    <name evidence="2" type="ORF">BJ508DRAFT_303269</name>
</gene>
<reference evidence="2 3" key="1">
    <citation type="journal article" date="2018" name="Nat. Ecol. Evol.">
        <title>Pezizomycetes genomes reveal the molecular basis of ectomycorrhizal truffle lifestyle.</title>
        <authorList>
            <person name="Murat C."/>
            <person name="Payen T."/>
            <person name="Noel B."/>
            <person name="Kuo A."/>
            <person name="Morin E."/>
            <person name="Chen J."/>
            <person name="Kohler A."/>
            <person name="Krizsan K."/>
            <person name="Balestrini R."/>
            <person name="Da Silva C."/>
            <person name="Montanini B."/>
            <person name="Hainaut M."/>
            <person name="Levati E."/>
            <person name="Barry K.W."/>
            <person name="Belfiori B."/>
            <person name="Cichocki N."/>
            <person name="Clum A."/>
            <person name="Dockter R.B."/>
            <person name="Fauchery L."/>
            <person name="Guy J."/>
            <person name="Iotti M."/>
            <person name="Le Tacon F."/>
            <person name="Lindquist E.A."/>
            <person name="Lipzen A."/>
            <person name="Malagnac F."/>
            <person name="Mello A."/>
            <person name="Molinier V."/>
            <person name="Miyauchi S."/>
            <person name="Poulain J."/>
            <person name="Riccioni C."/>
            <person name="Rubini A."/>
            <person name="Sitrit Y."/>
            <person name="Splivallo R."/>
            <person name="Traeger S."/>
            <person name="Wang M."/>
            <person name="Zifcakova L."/>
            <person name="Wipf D."/>
            <person name="Zambonelli A."/>
            <person name="Paolocci F."/>
            <person name="Nowrousian M."/>
            <person name="Ottonello S."/>
            <person name="Baldrian P."/>
            <person name="Spatafora J.W."/>
            <person name="Henrissat B."/>
            <person name="Nagy L.G."/>
            <person name="Aury J.M."/>
            <person name="Wincker P."/>
            <person name="Grigoriev I.V."/>
            <person name="Bonfante P."/>
            <person name="Martin F.M."/>
        </authorList>
    </citation>
    <scope>NUCLEOTIDE SEQUENCE [LARGE SCALE GENOMIC DNA]</scope>
    <source>
        <strain evidence="2 3">RN42</strain>
    </source>
</reference>
<keyword evidence="3" id="KW-1185">Reference proteome</keyword>
<dbReference type="AlphaFoldDB" id="A0A3N4IGC6"/>
<dbReference type="EMBL" id="ML119656">
    <property type="protein sequence ID" value="RPA84869.1"/>
    <property type="molecule type" value="Genomic_DNA"/>
</dbReference>
<evidence type="ECO:0000256" key="1">
    <source>
        <dbReference type="SAM" id="MobiDB-lite"/>
    </source>
</evidence>
<evidence type="ECO:0000313" key="3">
    <source>
        <dbReference type="Proteomes" id="UP000275078"/>
    </source>
</evidence>
<name>A0A3N4IGC6_ASCIM</name>
<dbReference type="Proteomes" id="UP000275078">
    <property type="component" value="Unassembled WGS sequence"/>
</dbReference>